<feature type="transmembrane region" description="Helical" evidence="1">
    <location>
        <begin position="204"/>
        <end position="222"/>
    </location>
</feature>
<keyword evidence="1" id="KW-1133">Transmembrane helix</keyword>
<accession>A0A2S6GTD3</accession>
<keyword evidence="1" id="KW-0812">Transmembrane</keyword>
<dbReference type="RefSeq" id="WP_104478919.1">
    <property type="nucleotide sequence ID" value="NZ_CP154825.1"/>
</dbReference>
<keyword evidence="1" id="KW-0472">Membrane</keyword>
<sequence length="459" mass="47147">MTAGATPRFAAPSDDTVIRAMAVVVGAGIAGAPFYRPAATRELLLGVHVTAGQATLTVLCLGLALAWWSTQPRSYLWADPAWLTWADFGAPPGHTGWRGDPGSGSRSSGLGRAERMVGSGRERVIARRLVSGWVGRWGVLAYVLAVSGVLLGWAEMAVGTALFLAVGAFSLVAARTRPVKGEGVLPLALAAGGAAVSLGGITPIVLWGFAALAVAGTVGLVGRESLAVATGRSDLVARFAVRLTRRMSVDFLDVWGLLPPGKPLRPRRFLDGRLIVLRYLLAGVLVRGRSAVGGLLVGVVVVALHGVFPAVPSQWLLGLGAYLVVVPFAAPIAQLHRTPSLTRWFNHRRATFRLTAVVVLTVVAAVWSAVIVVFGLGFSVGALAVPPLVAAAAVRSVTRAPLDFANLGVVDIGGVLVPSGLIAQLARGPEALLIGLALLGSGPAGVALALGVAVVATLA</sequence>
<organism evidence="2 3">
    <name type="scientific">Actinokineospora auranticolor</name>
    <dbReference type="NCBI Taxonomy" id="155976"/>
    <lineage>
        <taxon>Bacteria</taxon>
        <taxon>Bacillati</taxon>
        <taxon>Actinomycetota</taxon>
        <taxon>Actinomycetes</taxon>
        <taxon>Pseudonocardiales</taxon>
        <taxon>Pseudonocardiaceae</taxon>
        <taxon>Actinokineospora</taxon>
    </lineage>
</organism>
<comment type="caution">
    <text evidence="2">The sequence shown here is derived from an EMBL/GenBank/DDBJ whole genome shotgun (WGS) entry which is preliminary data.</text>
</comment>
<reference evidence="2 3" key="1">
    <citation type="submission" date="2018-02" db="EMBL/GenBank/DDBJ databases">
        <title>Genomic Encyclopedia of Archaeal and Bacterial Type Strains, Phase II (KMG-II): from individual species to whole genera.</title>
        <authorList>
            <person name="Goeker M."/>
        </authorList>
    </citation>
    <scope>NUCLEOTIDE SEQUENCE [LARGE SCALE GENOMIC DNA]</scope>
    <source>
        <strain evidence="2 3">YU 961-1</strain>
    </source>
</reference>
<feature type="transmembrane region" description="Helical" evidence="1">
    <location>
        <begin position="432"/>
        <end position="456"/>
    </location>
</feature>
<evidence type="ECO:0000313" key="2">
    <source>
        <dbReference type="EMBL" id="PPK68443.1"/>
    </source>
</evidence>
<gene>
    <name evidence="2" type="ORF">CLV40_105166</name>
</gene>
<keyword evidence="3" id="KW-1185">Reference proteome</keyword>
<dbReference type="OrthoDB" id="3604169at2"/>
<dbReference type="Proteomes" id="UP000239203">
    <property type="component" value="Unassembled WGS sequence"/>
</dbReference>
<feature type="transmembrane region" description="Helical" evidence="1">
    <location>
        <begin position="43"/>
        <end position="68"/>
    </location>
</feature>
<feature type="transmembrane region" description="Helical" evidence="1">
    <location>
        <begin position="139"/>
        <end position="172"/>
    </location>
</feature>
<protein>
    <submittedName>
        <fullName evidence="2">Uncharacterized protein</fullName>
    </submittedName>
</protein>
<feature type="transmembrane region" description="Helical" evidence="1">
    <location>
        <begin position="404"/>
        <end position="425"/>
    </location>
</feature>
<proteinExistence type="predicted"/>
<name>A0A2S6GTD3_9PSEU</name>
<feature type="transmembrane region" description="Helical" evidence="1">
    <location>
        <begin position="17"/>
        <end position="36"/>
    </location>
</feature>
<evidence type="ECO:0000313" key="3">
    <source>
        <dbReference type="Proteomes" id="UP000239203"/>
    </source>
</evidence>
<feature type="transmembrane region" description="Helical" evidence="1">
    <location>
        <begin position="275"/>
        <end position="308"/>
    </location>
</feature>
<evidence type="ECO:0000256" key="1">
    <source>
        <dbReference type="SAM" id="Phobius"/>
    </source>
</evidence>
<dbReference type="AlphaFoldDB" id="A0A2S6GTD3"/>
<feature type="transmembrane region" description="Helical" evidence="1">
    <location>
        <begin position="314"/>
        <end position="333"/>
    </location>
</feature>
<dbReference type="EMBL" id="PTIX01000005">
    <property type="protein sequence ID" value="PPK68443.1"/>
    <property type="molecule type" value="Genomic_DNA"/>
</dbReference>
<feature type="transmembrane region" description="Helical" evidence="1">
    <location>
        <begin position="354"/>
        <end position="384"/>
    </location>
</feature>